<protein>
    <submittedName>
        <fullName evidence="1">Uracil-DNA glycosylase family protein</fullName>
    </submittedName>
</protein>
<dbReference type="SUPFAM" id="SSF52141">
    <property type="entry name" value="Uracil-DNA glycosylase-like"/>
    <property type="match status" value="1"/>
</dbReference>
<dbReference type="Proteomes" id="UP000321612">
    <property type="component" value="Unassembled WGS sequence"/>
</dbReference>
<evidence type="ECO:0000313" key="1">
    <source>
        <dbReference type="EMBL" id="TXJ62185.1"/>
    </source>
</evidence>
<reference evidence="2" key="1">
    <citation type="submission" date="2019-05" db="EMBL/GenBank/DDBJ databases">
        <title>Prevotella brunnea sp. nov., isolated from a wound of a patient.</title>
        <authorList>
            <person name="Buhl M."/>
        </authorList>
    </citation>
    <scope>NUCLEOTIDE SEQUENCE [LARGE SCALE GENOMIC DNA]</scope>
    <source>
        <strain evidence="2">A2672</strain>
    </source>
</reference>
<evidence type="ECO:0000313" key="2">
    <source>
        <dbReference type="Proteomes" id="UP000321612"/>
    </source>
</evidence>
<gene>
    <name evidence="1" type="ORF">ETF27_05585</name>
</gene>
<dbReference type="InterPro" id="IPR036895">
    <property type="entry name" value="Uracil-DNA_glycosylase-like_sf"/>
</dbReference>
<dbReference type="CDD" id="cd10032">
    <property type="entry name" value="UDG-F6_HDG"/>
    <property type="match status" value="1"/>
</dbReference>
<dbReference type="Gene3D" id="3.40.470.10">
    <property type="entry name" value="Uracil-DNA glycosylase-like domain"/>
    <property type="match status" value="1"/>
</dbReference>
<proteinExistence type="predicted"/>
<dbReference type="OrthoDB" id="9794144at2"/>
<sequence>MELETHPFEPWLPSNAKLLLLGTFPPPPKWWCVEWYYPNFSNDMWRIFGHIFFHDKLHFVDERNKTYRLGLLKPFLKEKGVAIFDTALKIHRPTGTASDKDLEIVETSDLDGILRALPNCKAVVGAGQLASRLITSHFHIDTRHLKMGEYVGFEFSGRNIRLYRQPSSSRAFPMKVEKKAEYYQQMFEEIDLK</sequence>
<dbReference type="EMBL" id="SDIK01000037">
    <property type="protein sequence ID" value="TXJ62185.1"/>
    <property type="molecule type" value="Genomic_DNA"/>
</dbReference>
<dbReference type="RefSeq" id="WP_130828588.1">
    <property type="nucleotide sequence ID" value="NZ_SDIK01000037.1"/>
</dbReference>
<accession>A0A5C8GJZ5</accession>
<organism evidence="1 2">
    <name type="scientific">Prevotella brunnea</name>
    <dbReference type="NCBI Taxonomy" id="2508867"/>
    <lineage>
        <taxon>Bacteria</taxon>
        <taxon>Pseudomonadati</taxon>
        <taxon>Bacteroidota</taxon>
        <taxon>Bacteroidia</taxon>
        <taxon>Bacteroidales</taxon>
        <taxon>Prevotellaceae</taxon>
        <taxon>Prevotella</taxon>
    </lineage>
</organism>
<dbReference type="AlphaFoldDB" id="A0A5C8GJZ5"/>
<keyword evidence="2" id="KW-1185">Reference proteome</keyword>
<name>A0A5C8GJZ5_9BACT</name>
<comment type="caution">
    <text evidence="1">The sequence shown here is derived from an EMBL/GenBank/DDBJ whole genome shotgun (WGS) entry which is preliminary data.</text>
</comment>